<dbReference type="InterPro" id="IPR011356">
    <property type="entry name" value="Leucine_aapep/pepB"/>
</dbReference>
<protein>
    <submittedName>
        <fullName evidence="7">13432_t:CDS:1</fullName>
    </submittedName>
</protein>
<reference evidence="7" key="1">
    <citation type="submission" date="2021-06" db="EMBL/GenBank/DDBJ databases">
        <authorList>
            <person name="Kallberg Y."/>
            <person name="Tangrot J."/>
            <person name="Rosling A."/>
        </authorList>
    </citation>
    <scope>NUCLEOTIDE SEQUENCE</scope>
    <source>
        <strain evidence="7">CL551</strain>
    </source>
</reference>
<comment type="similarity">
    <text evidence="1">Belongs to the peptidase M17 family.</text>
</comment>
<keyword evidence="5" id="KW-0472">Membrane</keyword>
<evidence type="ECO:0000259" key="6">
    <source>
        <dbReference type="Pfam" id="PF00883"/>
    </source>
</evidence>
<keyword evidence="5" id="KW-0812">Transmembrane</keyword>
<evidence type="ECO:0000313" key="7">
    <source>
        <dbReference type="EMBL" id="CAG8681284.1"/>
    </source>
</evidence>
<keyword evidence="2" id="KW-0031">Aminopeptidase</keyword>
<dbReference type="PRINTS" id="PR00481">
    <property type="entry name" value="LAMNOPPTDASE"/>
</dbReference>
<evidence type="ECO:0000256" key="3">
    <source>
        <dbReference type="ARBA" id="ARBA00022670"/>
    </source>
</evidence>
<dbReference type="EMBL" id="CAJVPV010013911">
    <property type="protein sequence ID" value="CAG8681284.1"/>
    <property type="molecule type" value="Genomic_DNA"/>
</dbReference>
<dbReference type="GO" id="GO:0030145">
    <property type="term" value="F:manganese ion binding"/>
    <property type="evidence" value="ECO:0007669"/>
    <property type="project" value="InterPro"/>
</dbReference>
<dbReference type="InterPro" id="IPR000819">
    <property type="entry name" value="Peptidase_M17_C"/>
</dbReference>
<dbReference type="OrthoDB" id="2404229at2759"/>
<dbReference type="Proteomes" id="UP000789342">
    <property type="component" value="Unassembled WGS sequence"/>
</dbReference>
<organism evidence="7 8">
    <name type="scientific">Acaulospora morrowiae</name>
    <dbReference type="NCBI Taxonomy" id="94023"/>
    <lineage>
        <taxon>Eukaryota</taxon>
        <taxon>Fungi</taxon>
        <taxon>Fungi incertae sedis</taxon>
        <taxon>Mucoromycota</taxon>
        <taxon>Glomeromycotina</taxon>
        <taxon>Glomeromycetes</taxon>
        <taxon>Diversisporales</taxon>
        <taxon>Acaulosporaceae</taxon>
        <taxon>Acaulospora</taxon>
    </lineage>
</organism>
<keyword evidence="4" id="KW-0378">Hydrolase</keyword>
<feature type="transmembrane region" description="Helical" evidence="5">
    <location>
        <begin position="35"/>
        <end position="62"/>
    </location>
</feature>
<evidence type="ECO:0000256" key="5">
    <source>
        <dbReference type="SAM" id="Phobius"/>
    </source>
</evidence>
<evidence type="ECO:0000256" key="1">
    <source>
        <dbReference type="ARBA" id="ARBA00009528"/>
    </source>
</evidence>
<feature type="domain" description="Cytosol aminopeptidase" evidence="6">
    <location>
        <begin position="1"/>
        <end position="48"/>
    </location>
</feature>
<dbReference type="Gene3D" id="3.40.630.10">
    <property type="entry name" value="Zn peptidases"/>
    <property type="match status" value="1"/>
</dbReference>
<dbReference type="PANTHER" id="PTHR11963:SF23">
    <property type="entry name" value="CYTOSOL AMINOPEPTIDASE"/>
    <property type="match status" value="1"/>
</dbReference>
<dbReference type="SUPFAM" id="SSF53187">
    <property type="entry name" value="Zn-dependent exopeptidases"/>
    <property type="match status" value="1"/>
</dbReference>
<dbReference type="PANTHER" id="PTHR11963">
    <property type="entry name" value="LEUCINE AMINOPEPTIDASE-RELATED"/>
    <property type="match status" value="1"/>
</dbReference>
<keyword evidence="3" id="KW-0645">Protease</keyword>
<proteinExistence type="inferred from homology"/>
<keyword evidence="8" id="KW-1185">Reference proteome</keyword>
<comment type="caution">
    <text evidence="7">The sequence shown here is derived from an EMBL/GenBank/DDBJ whole genome shotgun (WGS) entry which is preliminary data.</text>
</comment>
<dbReference type="GO" id="GO:0006508">
    <property type="term" value="P:proteolysis"/>
    <property type="evidence" value="ECO:0007669"/>
    <property type="project" value="UniProtKB-KW"/>
</dbReference>
<dbReference type="GO" id="GO:0070006">
    <property type="term" value="F:metalloaminopeptidase activity"/>
    <property type="evidence" value="ECO:0007669"/>
    <property type="project" value="InterPro"/>
</dbReference>
<sequence>MNDKTVEIGNTDAKRRLVLADGITYTIQKEKATKIIIVATLTRAVMATFILFCKVLIISLPVKFVKHRITKKSYFFFDRTVVLLPSV</sequence>
<evidence type="ECO:0000313" key="8">
    <source>
        <dbReference type="Proteomes" id="UP000789342"/>
    </source>
</evidence>
<keyword evidence="5" id="KW-1133">Transmembrane helix</keyword>
<evidence type="ECO:0000256" key="4">
    <source>
        <dbReference type="ARBA" id="ARBA00022801"/>
    </source>
</evidence>
<dbReference type="GO" id="GO:0005737">
    <property type="term" value="C:cytoplasm"/>
    <property type="evidence" value="ECO:0007669"/>
    <property type="project" value="InterPro"/>
</dbReference>
<dbReference type="AlphaFoldDB" id="A0A9N9HKA5"/>
<gene>
    <name evidence="7" type="ORF">AMORRO_LOCUS11259</name>
</gene>
<dbReference type="Pfam" id="PF00883">
    <property type="entry name" value="Peptidase_M17"/>
    <property type="match status" value="1"/>
</dbReference>
<name>A0A9N9HKA5_9GLOM</name>
<evidence type="ECO:0000256" key="2">
    <source>
        <dbReference type="ARBA" id="ARBA00022438"/>
    </source>
</evidence>
<accession>A0A9N9HKA5</accession>